<protein>
    <submittedName>
        <fullName evidence="2">Uncharacterized protein</fullName>
    </submittedName>
</protein>
<accession>A0A6J5KSS2</accession>
<feature type="region of interest" description="Disordered" evidence="1">
    <location>
        <begin position="17"/>
        <end position="38"/>
    </location>
</feature>
<feature type="compositionally biased region" description="Polar residues" evidence="1">
    <location>
        <begin position="17"/>
        <end position="32"/>
    </location>
</feature>
<proteinExistence type="predicted"/>
<gene>
    <name evidence="2" type="ORF">UFOVP45_80</name>
</gene>
<evidence type="ECO:0000256" key="1">
    <source>
        <dbReference type="SAM" id="MobiDB-lite"/>
    </source>
</evidence>
<organism evidence="2">
    <name type="scientific">uncultured Caudovirales phage</name>
    <dbReference type="NCBI Taxonomy" id="2100421"/>
    <lineage>
        <taxon>Viruses</taxon>
        <taxon>Duplodnaviria</taxon>
        <taxon>Heunggongvirae</taxon>
        <taxon>Uroviricota</taxon>
        <taxon>Caudoviricetes</taxon>
        <taxon>Peduoviridae</taxon>
        <taxon>Maltschvirus</taxon>
        <taxon>Maltschvirus maltsch</taxon>
    </lineage>
</organism>
<reference evidence="2" key="1">
    <citation type="submission" date="2020-04" db="EMBL/GenBank/DDBJ databases">
        <authorList>
            <person name="Chiriac C."/>
            <person name="Salcher M."/>
            <person name="Ghai R."/>
            <person name="Kavagutti S V."/>
        </authorList>
    </citation>
    <scope>NUCLEOTIDE SEQUENCE</scope>
</reference>
<name>A0A6J5KSS2_9CAUD</name>
<feature type="compositionally biased region" description="Polar residues" evidence="1">
    <location>
        <begin position="61"/>
        <end position="70"/>
    </location>
</feature>
<sequence length="86" mass="8953">MFGPTFDIHPMATSSLSLAQQGLHSGMTTPTRTPRAGASAGFGIARQTAWGVDRGPGAPVQSLNANNSGSFMKFDGGPSFQPVEMR</sequence>
<evidence type="ECO:0000313" key="2">
    <source>
        <dbReference type="EMBL" id="CAB4123977.1"/>
    </source>
</evidence>
<dbReference type="EMBL" id="LR796175">
    <property type="protein sequence ID" value="CAB4123977.1"/>
    <property type="molecule type" value="Genomic_DNA"/>
</dbReference>
<feature type="region of interest" description="Disordered" evidence="1">
    <location>
        <begin position="50"/>
        <end position="86"/>
    </location>
</feature>